<proteinExistence type="predicted"/>
<keyword evidence="2" id="KW-1185">Reference proteome</keyword>
<gene>
    <name evidence="1" type="ORF">XcP1_018</name>
</gene>
<evidence type="ECO:0000313" key="1">
    <source>
        <dbReference type="EMBL" id="AWN08520.1"/>
    </source>
</evidence>
<organism evidence="1 2">
    <name type="scientific">Xanthomonas phage XcP1</name>
    <dbReference type="NCBI Taxonomy" id="2785027"/>
    <lineage>
        <taxon>Viruses</taxon>
        <taxon>Duplodnaviria</taxon>
        <taxon>Heunggongvirae</taxon>
        <taxon>Uroviricota</taxon>
        <taxon>Caudoviricetes</taxon>
        <taxon>Lindbergviridae</taxon>
        <taxon>Carpasinavirus</taxon>
        <taxon>Carpasinavirus FoX6</taxon>
        <taxon>Carpasinavirus XcP1</taxon>
    </lineage>
</organism>
<evidence type="ECO:0000313" key="2">
    <source>
        <dbReference type="Proteomes" id="UP000289211"/>
    </source>
</evidence>
<accession>A0A3S7L8K8</accession>
<name>A0A3S7L8K8_9CAUD</name>
<dbReference type="Proteomes" id="UP000289211">
    <property type="component" value="Segment"/>
</dbReference>
<reference evidence="1 2" key="1">
    <citation type="submission" date="2018-04" db="EMBL/GenBank/DDBJ databases">
        <authorList>
            <person name="Silva F.P."/>
            <person name="Xavier A.S."/>
            <person name="Vidigal P.M.P."/>
            <person name="Alfenas-Zerbini P."/>
        </authorList>
    </citation>
    <scope>NUCLEOTIDE SEQUENCE [LARGE SCALE GENOMIC DNA]</scope>
</reference>
<dbReference type="EMBL" id="MH191395">
    <property type="protein sequence ID" value="AWN08520.1"/>
    <property type="molecule type" value="Genomic_DNA"/>
</dbReference>
<sequence>MPIVTLKTNDLEDLYLPDGRNLSLISDQMACVQSVRQATKMRLAENIFNISQGVRYLESIFSPQPDFDAARKSLSDAILSVPDVLSIEALTINVNGNSFVFDAQILTVYGQVALNNTANQQD</sequence>
<evidence type="ECO:0008006" key="3">
    <source>
        <dbReference type="Google" id="ProtNLM"/>
    </source>
</evidence>
<protein>
    <recommendedName>
        <fullName evidence="3">DUF2634 domain-containing protein</fullName>
    </recommendedName>
</protein>